<protein>
    <recommendedName>
        <fullName evidence="1">EAL domain-containing protein</fullName>
    </recommendedName>
</protein>
<dbReference type="InterPro" id="IPR050706">
    <property type="entry name" value="Cyclic-di-GMP_PDE-like"/>
</dbReference>
<dbReference type="InterPro" id="IPR001633">
    <property type="entry name" value="EAL_dom"/>
</dbReference>
<dbReference type="Gene3D" id="3.30.450.20">
    <property type="entry name" value="PAS domain"/>
    <property type="match status" value="1"/>
</dbReference>
<accession>W4Q7S2</accession>
<dbReference type="InterPro" id="IPR000160">
    <property type="entry name" value="GGDEF_dom"/>
</dbReference>
<dbReference type="SUPFAM" id="SSF55073">
    <property type="entry name" value="Nucleotide cyclase"/>
    <property type="match status" value="1"/>
</dbReference>
<dbReference type="InterPro" id="IPR035919">
    <property type="entry name" value="EAL_sf"/>
</dbReference>
<dbReference type="GO" id="GO:0071111">
    <property type="term" value="F:cyclic-guanylate-specific phosphodiesterase activity"/>
    <property type="evidence" value="ECO:0007669"/>
    <property type="project" value="InterPro"/>
</dbReference>
<comment type="caution">
    <text evidence="2">The sequence shown here is derived from an EMBL/GenBank/DDBJ whole genome shotgun (WGS) entry which is preliminary data.</text>
</comment>
<name>W4Q7S2_9BACI</name>
<dbReference type="Gene3D" id="3.30.70.270">
    <property type="match status" value="1"/>
</dbReference>
<dbReference type="InterPro" id="IPR029787">
    <property type="entry name" value="Nucleotide_cyclase"/>
</dbReference>
<dbReference type="Proteomes" id="UP000018890">
    <property type="component" value="Unassembled WGS sequence"/>
</dbReference>
<dbReference type="AlphaFoldDB" id="W4Q7S2"/>
<evidence type="ECO:0000313" key="3">
    <source>
        <dbReference type="Proteomes" id="UP000018890"/>
    </source>
</evidence>
<dbReference type="InterPro" id="IPR043128">
    <property type="entry name" value="Rev_trsase/Diguanyl_cyclase"/>
</dbReference>
<dbReference type="RefSeq" id="WP_034750150.1">
    <property type="nucleotide sequence ID" value="NZ_BAUT01000078.1"/>
</dbReference>
<organism evidence="2 3">
    <name type="scientific">Halalkalibacter wakoensis JCM 9140</name>
    <dbReference type="NCBI Taxonomy" id="1236970"/>
    <lineage>
        <taxon>Bacteria</taxon>
        <taxon>Bacillati</taxon>
        <taxon>Bacillota</taxon>
        <taxon>Bacilli</taxon>
        <taxon>Bacillales</taxon>
        <taxon>Bacillaceae</taxon>
        <taxon>Halalkalibacter</taxon>
    </lineage>
</organism>
<dbReference type="Gene3D" id="3.20.20.450">
    <property type="entry name" value="EAL domain"/>
    <property type="match status" value="1"/>
</dbReference>
<dbReference type="STRING" id="1236970.JCM9140_4225"/>
<evidence type="ECO:0000313" key="2">
    <source>
        <dbReference type="EMBL" id="GAE28037.1"/>
    </source>
</evidence>
<proteinExistence type="predicted"/>
<dbReference type="SMART" id="SM00052">
    <property type="entry name" value="EAL"/>
    <property type="match status" value="1"/>
</dbReference>
<dbReference type="Pfam" id="PF00990">
    <property type="entry name" value="GGDEF"/>
    <property type="match status" value="1"/>
</dbReference>
<dbReference type="PANTHER" id="PTHR33121">
    <property type="entry name" value="CYCLIC DI-GMP PHOSPHODIESTERASE PDEF"/>
    <property type="match status" value="1"/>
</dbReference>
<evidence type="ECO:0000259" key="1">
    <source>
        <dbReference type="PROSITE" id="PS50883"/>
    </source>
</evidence>
<gene>
    <name evidence="2" type="ORF">JCM9140_4225</name>
</gene>
<sequence length="558" mass="63653">MDEQERVVPILNIVRTFEELYEVVFLMELKENQFFYRYISSEAKKLASLDVDAIGKHFYDVYPNYIADHLARLYKEANDTKKPVIFEDKLHMESYDEVAKLVVMPLIEQDGKVTHFISYTEKIPLTNTSYMNQLTGLSSFHTLLDHLKDKLQTQKHMNSLAFCYITLHRKGNSILDVNDSSFEEVYILEFIKRMKNVSGEEFHLARIGAEFLWLVEENGDLIATLKDVQQMISIPFLHKGKELLMETSMGISSLGERSKSITTYIDEAYQAMQQAKSEKGNAVIYFDSFTQSEQLQSESRLEDELKNCIKNKELVLHFQPIVNATTGEVRHEALLRWFSSKLGPVPPDIFIVAAEKCGFIKEIDTWVIDTVCEKVAQSNGEIGKVSINLSTKTFECSKLESVLLSACHMNQIDPCLIELELTEHTLLEDEKKLVAKLNSLRKAGFTIAIDDFGMRHASFNYLRVLPVDKIKIDKAFVQNLLPGSKEFHIITSILALARKIGVKVTAEGVETKEQATMLMDISCDELQGYLFGKPGPNEVIAKMSRVAKNQWIELVQET</sequence>
<dbReference type="SMART" id="SM00267">
    <property type="entry name" value="GGDEF"/>
    <property type="match status" value="1"/>
</dbReference>
<dbReference type="CDD" id="cd01948">
    <property type="entry name" value="EAL"/>
    <property type="match status" value="1"/>
</dbReference>
<dbReference type="PANTHER" id="PTHR33121:SF79">
    <property type="entry name" value="CYCLIC DI-GMP PHOSPHODIESTERASE PDED-RELATED"/>
    <property type="match status" value="1"/>
</dbReference>
<keyword evidence="3" id="KW-1185">Reference proteome</keyword>
<dbReference type="EMBL" id="BAUT01000078">
    <property type="protein sequence ID" value="GAE28037.1"/>
    <property type="molecule type" value="Genomic_DNA"/>
</dbReference>
<dbReference type="PROSITE" id="PS50883">
    <property type="entry name" value="EAL"/>
    <property type="match status" value="1"/>
</dbReference>
<feature type="domain" description="EAL" evidence="1">
    <location>
        <begin position="298"/>
        <end position="548"/>
    </location>
</feature>
<dbReference type="Pfam" id="PF00563">
    <property type="entry name" value="EAL"/>
    <property type="match status" value="1"/>
</dbReference>
<reference evidence="2" key="1">
    <citation type="journal article" date="2014" name="Genome Announc.">
        <title>Draft Genome Sequences of Three Alkaliphilic Bacillus Strains, Bacillus wakoensis JCM 9140T, Bacillus akibai JCM 9157T, and Bacillus hemicellulosilyticus JCM 9152T.</title>
        <authorList>
            <person name="Yuki M."/>
            <person name="Oshima K."/>
            <person name="Suda W."/>
            <person name="Oshida Y."/>
            <person name="Kitamura K."/>
            <person name="Iida T."/>
            <person name="Hattori M."/>
            <person name="Ohkuma M."/>
        </authorList>
    </citation>
    <scope>NUCLEOTIDE SEQUENCE [LARGE SCALE GENOMIC DNA]</scope>
    <source>
        <strain evidence="2">JCM 9140</strain>
    </source>
</reference>
<dbReference type="SUPFAM" id="SSF141868">
    <property type="entry name" value="EAL domain-like"/>
    <property type="match status" value="1"/>
</dbReference>